<dbReference type="EMBL" id="CADCUO010000069">
    <property type="protein sequence ID" value="CAA9384770.1"/>
    <property type="molecule type" value="Genomic_DNA"/>
</dbReference>
<organism evidence="1">
    <name type="scientific">uncultured Propionibacteriaceae bacterium</name>
    <dbReference type="NCBI Taxonomy" id="257457"/>
    <lineage>
        <taxon>Bacteria</taxon>
        <taxon>Bacillati</taxon>
        <taxon>Actinomycetota</taxon>
        <taxon>Actinomycetes</taxon>
        <taxon>Propionibacteriales</taxon>
        <taxon>Propionibacteriaceae</taxon>
        <taxon>environmental samples</taxon>
    </lineage>
</organism>
<gene>
    <name evidence="1" type="ORF">AVDCRST_MAG75-1212</name>
</gene>
<dbReference type="AlphaFoldDB" id="A0A6J4NFK3"/>
<reference evidence="1" key="1">
    <citation type="submission" date="2020-02" db="EMBL/GenBank/DDBJ databases">
        <authorList>
            <person name="Meier V. D."/>
        </authorList>
    </citation>
    <scope>NUCLEOTIDE SEQUENCE</scope>
    <source>
        <strain evidence="1">AVDCRST_MAG75</strain>
    </source>
</reference>
<evidence type="ECO:0000313" key="1">
    <source>
        <dbReference type="EMBL" id="CAA9384770.1"/>
    </source>
</evidence>
<protein>
    <submittedName>
        <fullName evidence="1">Uncharacterized protein</fullName>
    </submittedName>
</protein>
<accession>A0A6J4NFK3</accession>
<sequence>MSVRPKKKCCLSKPRCNRCPIRLLSEGKLDAADAKKIFSNQRNRKALKKAKLSKAA</sequence>
<name>A0A6J4NFK3_9ACTN</name>
<proteinExistence type="predicted"/>